<reference evidence="2 3" key="1">
    <citation type="submission" date="2024-10" db="EMBL/GenBank/DDBJ databases">
        <title>The Natural Products Discovery Center: Release of the First 8490 Sequenced Strains for Exploring Actinobacteria Biosynthetic Diversity.</title>
        <authorList>
            <person name="Kalkreuter E."/>
            <person name="Kautsar S.A."/>
            <person name="Yang D."/>
            <person name="Bader C.D."/>
            <person name="Teijaro C.N."/>
            <person name="Fluegel L."/>
            <person name="Davis C.M."/>
            <person name="Simpson J.R."/>
            <person name="Lauterbach L."/>
            <person name="Steele A.D."/>
            <person name="Gui C."/>
            <person name="Meng S."/>
            <person name="Li G."/>
            <person name="Viehrig K."/>
            <person name="Ye F."/>
            <person name="Su P."/>
            <person name="Kiefer A.F."/>
            <person name="Nichols A."/>
            <person name="Cepeda A.J."/>
            <person name="Yan W."/>
            <person name="Fan B."/>
            <person name="Jiang Y."/>
            <person name="Adhikari A."/>
            <person name="Zheng C.-J."/>
            <person name="Schuster L."/>
            <person name="Cowan T.M."/>
            <person name="Smanski M.J."/>
            <person name="Chevrette M.G."/>
            <person name="De Carvalho L.P.S."/>
            <person name="Shen B."/>
        </authorList>
    </citation>
    <scope>NUCLEOTIDE SEQUENCE [LARGE SCALE GENOMIC DNA]</scope>
    <source>
        <strain evidence="2 3">NPDC017990</strain>
    </source>
</reference>
<sequence>MVSLQYMRALPARENNARRLELVRPGSARKFSLSTAAALEYVYDGPRRTELGGLIGESREAAESDDGNFDRWIERNWAWCAPYYLFSRRSDYADADDADGEIRRRVLGTYLAGGDPPQPPHTGTPLVHLDHRDVSAKLDVGGTLAARRSVPRPRRRPFSSADLGWVLFTGCARMRAALARQASAAEDPLALLTSFGSALDVYVVAYAVDGLTPGVYRYDVAEDGLGPLPGRPSADALRRRMAAILVGQPAPLSAAATVVLVADFERYQWRYRHERALRHLWLDAAHAMGYLLFSATALRKSTHISPAARDSQGNAFLGLSDARHQIMYSLSTG</sequence>
<gene>
    <name evidence="2" type="ORF">ACH4F9_17985</name>
</gene>
<keyword evidence="3" id="KW-1185">Reference proteome</keyword>
<dbReference type="Pfam" id="PF00881">
    <property type="entry name" value="Nitroreductase"/>
    <property type="match status" value="1"/>
</dbReference>
<dbReference type="Gene3D" id="3.40.109.10">
    <property type="entry name" value="NADH Oxidase"/>
    <property type="match status" value="1"/>
</dbReference>
<dbReference type="SUPFAM" id="SSF55469">
    <property type="entry name" value="FMN-dependent nitroreductase-like"/>
    <property type="match status" value="1"/>
</dbReference>
<evidence type="ECO:0000313" key="3">
    <source>
        <dbReference type="Proteomes" id="UP001610818"/>
    </source>
</evidence>
<dbReference type="InterPro" id="IPR052544">
    <property type="entry name" value="Bacteriocin_Proc_Enz"/>
</dbReference>
<dbReference type="InterPro" id="IPR000415">
    <property type="entry name" value="Nitroreductase-like"/>
</dbReference>
<dbReference type="Proteomes" id="UP001610818">
    <property type="component" value="Unassembled WGS sequence"/>
</dbReference>
<proteinExistence type="predicted"/>
<evidence type="ECO:0000259" key="1">
    <source>
        <dbReference type="Pfam" id="PF00881"/>
    </source>
</evidence>
<evidence type="ECO:0000313" key="2">
    <source>
        <dbReference type="EMBL" id="MFH8546893.1"/>
    </source>
</evidence>
<feature type="domain" description="Nitroreductase" evidence="1">
    <location>
        <begin position="244"/>
        <end position="333"/>
    </location>
</feature>
<dbReference type="InterPro" id="IPR029479">
    <property type="entry name" value="Nitroreductase"/>
</dbReference>
<name>A0ABW7QPH9_9ACTN</name>
<dbReference type="PANTHER" id="PTHR43745:SF2">
    <property type="entry name" value="NITROREDUCTASE MJ1384-RELATED"/>
    <property type="match status" value="1"/>
</dbReference>
<protein>
    <submittedName>
        <fullName evidence="2">SagB/ThcOx family dehydrogenase</fullName>
    </submittedName>
</protein>
<dbReference type="RefSeq" id="WP_397712682.1">
    <property type="nucleotide sequence ID" value="NZ_JBIRGN010000003.1"/>
</dbReference>
<dbReference type="PANTHER" id="PTHR43745">
    <property type="entry name" value="NITROREDUCTASE MJ1384-RELATED"/>
    <property type="match status" value="1"/>
</dbReference>
<dbReference type="CDD" id="cd02142">
    <property type="entry name" value="McbC_SagB-like_oxidoreductase"/>
    <property type="match status" value="1"/>
</dbReference>
<accession>A0ABW7QPH9</accession>
<organism evidence="2 3">
    <name type="scientific">Streptomyces longisporoflavus</name>
    <dbReference type="NCBI Taxonomy" id="28044"/>
    <lineage>
        <taxon>Bacteria</taxon>
        <taxon>Bacillati</taxon>
        <taxon>Actinomycetota</taxon>
        <taxon>Actinomycetes</taxon>
        <taxon>Kitasatosporales</taxon>
        <taxon>Streptomycetaceae</taxon>
        <taxon>Streptomyces</taxon>
    </lineage>
</organism>
<dbReference type="EMBL" id="JBIRGQ010000003">
    <property type="protein sequence ID" value="MFH8546893.1"/>
    <property type="molecule type" value="Genomic_DNA"/>
</dbReference>
<comment type="caution">
    <text evidence="2">The sequence shown here is derived from an EMBL/GenBank/DDBJ whole genome shotgun (WGS) entry which is preliminary data.</text>
</comment>